<keyword evidence="7" id="KW-0472">Membrane</keyword>
<evidence type="ECO:0000256" key="1">
    <source>
        <dbReference type="ARBA" id="ARBA00004401"/>
    </source>
</evidence>
<feature type="domain" description="Glycoside hydrolase family 5" evidence="14">
    <location>
        <begin position="75"/>
        <end position="295"/>
    </location>
</feature>
<gene>
    <name evidence="15" type="primary">bglC</name>
    <name evidence="15" type="ORF">Pcatena_11750</name>
</gene>
<proteinExistence type="inferred from homology"/>
<dbReference type="EMBL" id="AP019367">
    <property type="protein sequence ID" value="BBH50588.1"/>
    <property type="molecule type" value="Genomic_DNA"/>
</dbReference>
<evidence type="ECO:0000256" key="8">
    <source>
        <dbReference type="ARBA" id="ARBA00023180"/>
    </source>
</evidence>
<keyword evidence="8" id="KW-0325">Glycoprotein</keyword>
<reference evidence="16" key="1">
    <citation type="submission" date="2018-11" db="EMBL/GenBank/DDBJ databases">
        <title>Comparative genomics of Parolsenella catena and Libanicoccus massiliensis: Reclassification of Libanicoccus massiliensis as Parolsenella massiliensis comb. nov.</title>
        <authorList>
            <person name="Sakamoto M."/>
            <person name="Ikeyama N."/>
            <person name="Murakami T."/>
            <person name="Mori H."/>
            <person name="Yuki M."/>
            <person name="Ohkuma M."/>
        </authorList>
    </citation>
    <scope>NUCLEOTIDE SEQUENCE [LARGE SCALE GENOMIC DNA]</scope>
    <source>
        <strain evidence="16">JCM 31932</strain>
    </source>
</reference>
<name>A0A3G9JYR5_9ACTN</name>
<comment type="subcellular location">
    <subcellularLocation>
        <location evidence="1">Cell membrane</location>
        <topology evidence="1">Single-pass type II membrane protein</topology>
    </subcellularLocation>
</comment>
<organism evidence="15 16">
    <name type="scientific">Parolsenella catena</name>
    <dbReference type="NCBI Taxonomy" id="2003188"/>
    <lineage>
        <taxon>Bacteria</taxon>
        <taxon>Bacillati</taxon>
        <taxon>Actinomycetota</taxon>
        <taxon>Coriobacteriia</taxon>
        <taxon>Coriobacteriales</taxon>
        <taxon>Atopobiaceae</taxon>
        <taxon>Parolsenella</taxon>
    </lineage>
</organism>
<dbReference type="SUPFAM" id="SSF51445">
    <property type="entry name" value="(Trans)glycosidases"/>
    <property type="match status" value="1"/>
</dbReference>
<dbReference type="Gene3D" id="3.20.20.80">
    <property type="entry name" value="Glycosidases"/>
    <property type="match status" value="1"/>
</dbReference>
<dbReference type="InterPro" id="IPR001547">
    <property type="entry name" value="Glyco_hydro_5"/>
</dbReference>
<dbReference type="GO" id="GO:0009251">
    <property type="term" value="P:glucan catabolic process"/>
    <property type="evidence" value="ECO:0007669"/>
    <property type="project" value="TreeGrafter"/>
</dbReference>
<evidence type="ECO:0000313" key="16">
    <source>
        <dbReference type="Proteomes" id="UP000273154"/>
    </source>
</evidence>
<dbReference type="GO" id="GO:0005576">
    <property type="term" value="C:extracellular region"/>
    <property type="evidence" value="ECO:0007669"/>
    <property type="project" value="TreeGrafter"/>
</dbReference>
<evidence type="ECO:0000256" key="5">
    <source>
        <dbReference type="ARBA" id="ARBA00022968"/>
    </source>
</evidence>
<dbReference type="GO" id="GO:0008422">
    <property type="term" value="F:beta-glucosidase activity"/>
    <property type="evidence" value="ECO:0007669"/>
    <property type="project" value="TreeGrafter"/>
</dbReference>
<evidence type="ECO:0000256" key="12">
    <source>
        <dbReference type="ARBA" id="ARBA00041260"/>
    </source>
</evidence>
<dbReference type="Proteomes" id="UP000273154">
    <property type="component" value="Chromosome"/>
</dbReference>
<dbReference type="GO" id="GO:0071555">
    <property type="term" value="P:cell wall organization"/>
    <property type="evidence" value="ECO:0007669"/>
    <property type="project" value="UniProtKB-KW"/>
</dbReference>
<keyword evidence="4 13" id="KW-0378">Hydrolase</keyword>
<dbReference type="RefSeq" id="WP_126422535.1">
    <property type="nucleotide sequence ID" value="NZ_AP019367.1"/>
</dbReference>
<keyword evidence="10" id="KW-0961">Cell wall biogenesis/degradation</keyword>
<dbReference type="InterPro" id="IPR017853">
    <property type="entry name" value="GH"/>
</dbReference>
<evidence type="ECO:0000256" key="11">
    <source>
        <dbReference type="ARBA" id="ARBA00037126"/>
    </source>
</evidence>
<keyword evidence="2" id="KW-1003">Cell membrane</keyword>
<dbReference type="InterPro" id="IPR050386">
    <property type="entry name" value="Glycosyl_hydrolase_5"/>
</dbReference>
<evidence type="ECO:0000256" key="4">
    <source>
        <dbReference type="ARBA" id="ARBA00022801"/>
    </source>
</evidence>
<keyword evidence="3" id="KW-0812">Transmembrane</keyword>
<evidence type="ECO:0000256" key="3">
    <source>
        <dbReference type="ARBA" id="ARBA00022692"/>
    </source>
</evidence>
<evidence type="ECO:0000256" key="9">
    <source>
        <dbReference type="ARBA" id="ARBA00023295"/>
    </source>
</evidence>
<dbReference type="Pfam" id="PF00150">
    <property type="entry name" value="Cellulase"/>
    <property type="match status" value="1"/>
</dbReference>
<comment type="similarity">
    <text evidence="13">Belongs to the glycosyl hydrolase 5 (cellulase A) family.</text>
</comment>
<keyword evidence="6" id="KW-1133">Transmembrane helix</keyword>
<evidence type="ECO:0000256" key="13">
    <source>
        <dbReference type="RuleBase" id="RU361153"/>
    </source>
</evidence>
<evidence type="ECO:0000256" key="2">
    <source>
        <dbReference type="ARBA" id="ARBA00022475"/>
    </source>
</evidence>
<protein>
    <recommendedName>
        <fullName evidence="12">Exo-1,3-beta-glucanase D</fullName>
    </recommendedName>
</protein>
<dbReference type="GO" id="GO:0009986">
    <property type="term" value="C:cell surface"/>
    <property type="evidence" value="ECO:0007669"/>
    <property type="project" value="TreeGrafter"/>
</dbReference>
<keyword evidence="5" id="KW-0735">Signal-anchor</keyword>
<dbReference type="AlphaFoldDB" id="A0A3G9JYR5"/>
<accession>A0A3G9JYR5</accession>
<keyword evidence="16" id="KW-1185">Reference proteome</keyword>
<keyword evidence="9 13" id="KW-0326">Glycosidase</keyword>
<sequence length="360" mass="39163">MLRHRNKRSEAAAQEAPARPLHGVNLSGWLVLEPWVTPSLFAGTGAFTELELAGSIEPGRYRDMIERHRETFVDERDFARIAARGFDAVRLQVPWFVFGEDGPMPGPSAGCIGYVDAAFDWAEAAGVSVLLDVAVAPGADAASPASFFGDIGAFRQCMLDVVAELASRYAARENFLGIEPIDEVQGRSRRGLSLVEGVPPHLLRNFYRDAYEALRDAAGTRPVLVLHDACLPDAWRAFMSPARYVNVWLDSHIYHYAESMNAAGPAGVRKLADASAAYVARARKSGLPVMVGEWSSALPLADAGMTPEGRIALERVYTAGQMGAFGGCAGWFFQTWKTEGRLSSWDARVALSSFETGMFD</sequence>
<dbReference type="PANTHER" id="PTHR31297:SF34">
    <property type="entry name" value="GLUCAN 1,3-BETA-GLUCOSIDASE 2"/>
    <property type="match status" value="1"/>
</dbReference>
<dbReference type="KEGG" id="pcat:Pcatena_11750"/>
<dbReference type="GO" id="GO:0005886">
    <property type="term" value="C:plasma membrane"/>
    <property type="evidence" value="ECO:0007669"/>
    <property type="project" value="UniProtKB-SubCell"/>
</dbReference>
<evidence type="ECO:0000259" key="14">
    <source>
        <dbReference type="Pfam" id="PF00150"/>
    </source>
</evidence>
<evidence type="ECO:0000256" key="10">
    <source>
        <dbReference type="ARBA" id="ARBA00023316"/>
    </source>
</evidence>
<evidence type="ECO:0000256" key="6">
    <source>
        <dbReference type="ARBA" id="ARBA00022989"/>
    </source>
</evidence>
<comment type="function">
    <text evidence="11">Glucosidase involved in the degradation of cellulosic biomass. Active on lichenan.</text>
</comment>
<dbReference type="GeneID" id="88849313"/>
<evidence type="ECO:0000256" key="7">
    <source>
        <dbReference type="ARBA" id="ARBA00023136"/>
    </source>
</evidence>
<dbReference type="OrthoDB" id="4771662at2"/>
<dbReference type="PANTHER" id="PTHR31297">
    <property type="entry name" value="GLUCAN ENDO-1,6-BETA-GLUCOSIDASE B"/>
    <property type="match status" value="1"/>
</dbReference>
<evidence type="ECO:0000313" key="15">
    <source>
        <dbReference type="EMBL" id="BBH50588.1"/>
    </source>
</evidence>